<keyword evidence="5" id="KW-1185">Reference proteome</keyword>
<protein>
    <submittedName>
        <fullName evidence="4">Outer membrane protein assembly factor BamB, contains PQQ-like beta-propeller repeat</fullName>
    </submittedName>
</protein>
<accession>A0A286GDL8</accession>
<dbReference type="SUPFAM" id="SSF50998">
    <property type="entry name" value="Quinoprotein alcohol dehydrogenase-like"/>
    <property type="match status" value="1"/>
</dbReference>
<dbReference type="Pfam" id="PF13360">
    <property type="entry name" value="PQQ_2"/>
    <property type="match status" value="2"/>
</dbReference>
<feature type="domain" description="Pyrrolo-quinoline quinone repeat" evidence="3">
    <location>
        <begin position="233"/>
        <end position="399"/>
    </location>
</feature>
<dbReference type="InterPro" id="IPR018391">
    <property type="entry name" value="PQQ_b-propeller_rpt"/>
</dbReference>
<dbReference type="Proteomes" id="UP000219482">
    <property type="component" value="Unassembled WGS sequence"/>
</dbReference>
<dbReference type="AlphaFoldDB" id="A0A286GDL8"/>
<dbReference type="OrthoDB" id="5182370at2"/>
<keyword evidence="2" id="KW-0472">Membrane</keyword>
<evidence type="ECO:0000313" key="5">
    <source>
        <dbReference type="Proteomes" id="UP000219482"/>
    </source>
</evidence>
<evidence type="ECO:0000313" key="4">
    <source>
        <dbReference type="EMBL" id="SOD93613.1"/>
    </source>
</evidence>
<dbReference type="InterPro" id="IPR015943">
    <property type="entry name" value="WD40/YVTN_repeat-like_dom_sf"/>
</dbReference>
<dbReference type="InterPro" id="IPR002372">
    <property type="entry name" value="PQQ_rpt_dom"/>
</dbReference>
<keyword evidence="2" id="KW-1133">Transmembrane helix</keyword>
<feature type="region of interest" description="Disordered" evidence="1">
    <location>
        <begin position="1"/>
        <end position="21"/>
    </location>
</feature>
<evidence type="ECO:0000256" key="1">
    <source>
        <dbReference type="SAM" id="MobiDB-lite"/>
    </source>
</evidence>
<dbReference type="EMBL" id="OCNK01000001">
    <property type="protein sequence ID" value="SOD93613.1"/>
    <property type="molecule type" value="Genomic_DNA"/>
</dbReference>
<evidence type="ECO:0000256" key="2">
    <source>
        <dbReference type="SAM" id="Phobius"/>
    </source>
</evidence>
<feature type="domain" description="Pyrrolo-quinoline quinone repeat" evidence="3">
    <location>
        <begin position="85"/>
        <end position="205"/>
    </location>
</feature>
<dbReference type="PANTHER" id="PTHR34512:SF30">
    <property type="entry name" value="OUTER MEMBRANE PROTEIN ASSEMBLY FACTOR BAMB"/>
    <property type="match status" value="1"/>
</dbReference>
<proteinExistence type="predicted"/>
<organism evidence="4 5">
    <name type="scientific">Blastococcus haudaquaticus</name>
    <dbReference type="NCBI Taxonomy" id="1938745"/>
    <lineage>
        <taxon>Bacteria</taxon>
        <taxon>Bacillati</taxon>
        <taxon>Actinomycetota</taxon>
        <taxon>Actinomycetes</taxon>
        <taxon>Geodermatophilales</taxon>
        <taxon>Geodermatophilaceae</taxon>
        <taxon>Blastococcus</taxon>
    </lineage>
</organism>
<dbReference type="InterPro" id="IPR011047">
    <property type="entry name" value="Quinoprotein_ADH-like_sf"/>
</dbReference>
<sequence length="402" mass="41201">MKDPSAPHRSHARGGALQRGRSIPSRPPLRVWVWAAATVALLLVATLLWRGSDAAATTSTTAAPADVPSGTPAGAVSEAWAAEGTLLPGTVVGQGRVLVGSTHGVQARDPLTGDEVWRYTRSNARMCGLTATDGVAVAVFATEDRCDEAVALDAGTGVRVWTRSLNLAGDAVLDSTSAIVLASNPTGVMTLDPTGNNVRWRYPAPETCRLLGADAGTTGVVVLERCGDATDVTVRLLDGFAGSENWSRSLPVGEGEPVQLLGADVVVTVRVGDEVQTLTGPDGTELSRMPLPEGTTDVQQVTAGTVSLVRTDAVVTALDTSSGAPLWDAPAVGLPVTAAGPKDAARPAPILLPDEDGFSSRDPLTGTELGRYAVEGPPSGGAASAVGPVVVLRLDDRVLAYS</sequence>
<gene>
    <name evidence="4" type="ORF">SAMN06272739_0360</name>
</gene>
<dbReference type="Gene3D" id="2.130.10.10">
    <property type="entry name" value="YVTN repeat-like/Quinoprotein amine dehydrogenase"/>
    <property type="match status" value="1"/>
</dbReference>
<evidence type="ECO:0000259" key="3">
    <source>
        <dbReference type="Pfam" id="PF13360"/>
    </source>
</evidence>
<feature type="transmembrane region" description="Helical" evidence="2">
    <location>
        <begin position="31"/>
        <end position="49"/>
    </location>
</feature>
<dbReference type="PANTHER" id="PTHR34512">
    <property type="entry name" value="CELL SURFACE PROTEIN"/>
    <property type="match status" value="1"/>
</dbReference>
<reference evidence="5" key="1">
    <citation type="submission" date="2017-09" db="EMBL/GenBank/DDBJ databases">
        <authorList>
            <person name="Varghese N."/>
            <person name="Submissions S."/>
        </authorList>
    </citation>
    <scope>NUCLEOTIDE SEQUENCE [LARGE SCALE GENOMIC DNA]</scope>
    <source>
        <strain evidence="5">DSM 44270</strain>
    </source>
</reference>
<name>A0A286GDL8_9ACTN</name>
<keyword evidence="2" id="KW-0812">Transmembrane</keyword>
<dbReference type="SMART" id="SM00564">
    <property type="entry name" value="PQQ"/>
    <property type="match status" value="3"/>
</dbReference>